<proteinExistence type="inferred from homology"/>
<evidence type="ECO:0000256" key="4">
    <source>
        <dbReference type="ARBA" id="ARBA00016207"/>
    </source>
</evidence>
<comment type="function">
    <text evidence="1">Component of the biogenesis of lysosome-related organelles complex-1 (BLOC-1) involved in endosomal cargo sorting.</text>
</comment>
<dbReference type="GO" id="GO:0031083">
    <property type="term" value="C:BLOC-1 complex"/>
    <property type="evidence" value="ECO:0007669"/>
    <property type="project" value="TreeGrafter"/>
</dbReference>
<evidence type="ECO:0000256" key="8">
    <source>
        <dbReference type="SAM" id="MobiDB-lite"/>
    </source>
</evidence>
<evidence type="ECO:0000259" key="9">
    <source>
        <dbReference type="Pfam" id="PF10241"/>
    </source>
</evidence>
<evidence type="ECO:0000256" key="2">
    <source>
        <dbReference type="ARBA" id="ARBA00004177"/>
    </source>
</evidence>
<dbReference type="Pfam" id="PF10241">
    <property type="entry name" value="KxDL"/>
    <property type="match status" value="1"/>
</dbReference>
<gene>
    <name evidence="10" type="ORF">OHC33_004824</name>
</gene>
<dbReference type="InterPro" id="IPR051390">
    <property type="entry name" value="BLOC-1_subunit_KXD1"/>
</dbReference>
<evidence type="ECO:0000313" key="11">
    <source>
        <dbReference type="Proteomes" id="UP001316803"/>
    </source>
</evidence>
<comment type="similarity">
    <text evidence="3">Belongs to the KXD1 family.</text>
</comment>
<evidence type="ECO:0000256" key="6">
    <source>
        <dbReference type="ARBA" id="ARBA00022753"/>
    </source>
</evidence>
<dbReference type="GO" id="GO:0007032">
    <property type="term" value="P:endosome organization"/>
    <property type="evidence" value="ECO:0007669"/>
    <property type="project" value="TreeGrafter"/>
</dbReference>
<feature type="compositionally biased region" description="Basic residues" evidence="8">
    <location>
        <begin position="1"/>
        <end position="10"/>
    </location>
</feature>
<feature type="region of interest" description="Disordered" evidence="8">
    <location>
        <begin position="1"/>
        <end position="57"/>
    </location>
</feature>
<protein>
    <recommendedName>
        <fullName evidence="4">Biogenesis of lysosome-related organelles complex 1 subunit KXD1</fullName>
    </recommendedName>
    <alternativeName>
        <fullName evidence="7">KxDL homolog</fullName>
    </alternativeName>
</protein>
<reference evidence="10 11" key="1">
    <citation type="submission" date="2022-12" db="EMBL/GenBank/DDBJ databases">
        <title>Genomic features and morphological characterization of a novel Knufia sp. strain isolated from spacecraft assembly facility.</title>
        <authorList>
            <person name="Teixeira M."/>
            <person name="Chander A.M."/>
            <person name="Stajich J.E."/>
            <person name="Venkateswaran K."/>
        </authorList>
    </citation>
    <scope>NUCLEOTIDE SEQUENCE [LARGE SCALE GENOMIC DNA]</scope>
    <source>
        <strain evidence="10 11">FJI-L2-BK-P2</strain>
    </source>
</reference>
<dbReference type="GO" id="GO:0005768">
    <property type="term" value="C:endosome"/>
    <property type="evidence" value="ECO:0007669"/>
    <property type="project" value="UniProtKB-SubCell"/>
</dbReference>
<accession>A0AAN8FA08</accession>
<evidence type="ECO:0000256" key="1">
    <source>
        <dbReference type="ARBA" id="ARBA00002069"/>
    </source>
</evidence>
<dbReference type="PANTHER" id="PTHR37787">
    <property type="entry name" value="BIOGENESIS OF LYSOSOME-RELATED ORGANELLES COMPLEX 1 SUBUNIT KXD1"/>
    <property type="match status" value="1"/>
</dbReference>
<name>A0AAN8FA08_9EURO</name>
<evidence type="ECO:0000256" key="3">
    <source>
        <dbReference type="ARBA" id="ARBA00005913"/>
    </source>
</evidence>
<feature type="compositionally biased region" description="Basic and acidic residues" evidence="8">
    <location>
        <begin position="152"/>
        <end position="173"/>
    </location>
</feature>
<dbReference type="PANTHER" id="PTHR37787:SF1">
    <property type="entry name" value="BIOGENESIS OF LYSOSOME-RELATED ORGANELLES COMPLEX 1 SUBUNIT KXD1"/>
    <property type="match status" value="1"/>
</dbReference>
<comment type="caution">
    <text evidence="10">The sequence shown here is derived from an EMBL/GenBank/DDBJ whole genome shotgun (WGS) entry which is preliminary data.</text>
</comment>
<evidence type="ECO:0000256" key="5">
    <source>
        <dbReference type="ARBA" id="ARBA00022448"/>
    </source>
</evidence>
<comment type="subcellular location">
    <subcellularLocation>
        <location evidence="2">Endosome</location>
    </subcellularLocation>
</comment>
<dbReference type="Proteomes" id="UP001316803">
    <property type="component" value="Unassembled WGS sequence"/>
</dbReference>
<keyword evidence="6" id="KW-0967">Endosome</keyword>
<feature type="domain" description="KxDL" evidence="9">
    <location>
        <begin position="84"/>
        <end position="163"/>
    </location>
</feature>
<dbReference type="GO" id="GO:0032880">
    <property type="term" value="P:regulation of protein localization"/>
    <property type="evidence" value="ECO:0007669"/>
    <property type="project" value="TreeGrafter"/>
</dbReference>
<evidence type="ECO:0000313" key="10">
    <source>
        <dbReference type="EMBL" id="KAK5954251.1"/>
    </source>
</evidence>
<feature type="region of interest" description="Disordered" evidence="8">
    <location>
        <begin position="151"/>
        <end position="180"/>
    </location>
</feature>
<organism evidence="10 11">
    <name type="scientific">Knufia fluminis</name>
    <dbReference type="NCBI Taxonomy" id="191047"/>
    <lineage>
        <taxon>Eukaryota</taxon>
        <taxon>Fungi</taxon>
        <taxon>Dikarya</taxon>
        <taxon>Ascomycota</taxon>
        <taxon>Pezizomycotina</taxon>
        <taxon>Eurotiomycetes</taxon>
        <taxon>Chaetothyriomycetidae</taxon>
        <taxon>Chaetothyriales</taxon>
        <taxon>Trichomeriaceae</taxon>
        <taxon>Knufia</taxon>
    </lineage>
</organism>
<evidence type="ECO:0000256" key="7">
    <source>
        <dbReference type="ARBA" id="ARBA00029808"/>
    </source>
</evidence>
<sequence length="180" mass="20425">MATLSRHHGNYARPQKTLPITMPTKTSTAYNAPVSRVAMSPPEISDTSTVYSGRRSGTLSDISDDYESARYPTAIDVMDELTDRMDKVSDYTKMDKAIARQAQTSGQLNSKQRELADMQAQLKARRQRTRVNFDDMMGEVAEARTNIKSARRTVEETKSRASKIDKDAYEEARRSRHSRR</sequence>
<dbReference type="InterPro" id="IPR019371">
    <property type="entry name" value="KxDL_dom"/>
</dbReference>
<dbReference type="AlphaFoldDB" id="A0AAN8FA08"/>
<keyword evidence="5" id="KW-0813">Transport</keyword>
<feature type="compositionally biased region" description="Polar residues" evidence="8">
    <location>
        <begin position="45"/>
        <end position="57"/>
    </location>
</feature>
<dbReference type="EMBL" id="JAKLMC020000009">
    <property type="protein sequence ID" value="KAK5954251.1"/>
    <property type="molecule type" value="Genomic_DNA"/>
</dbReference>
<keyword evidence="11" id="KW-1185">Reference proteome</keyword>